<protein>
    <submittedName>
        <fullName evidence="1">DUF2695 domain-containing protein</fullName>
    </submittedName>
</protein>
<proteinExistence type="predicted"/>
<name>A0ABW7FR64_9BURK</name>
<evidence type="ECO:0000313" key="4">
    <source>
        <dbReference type="Proteomes" id="UP001606099"/>
    </source>
</evidence>
<organism evidence="1 4">
    <name type="scientific">Roseateles rivi</name>
    <dbReference type="NCBI Taxonomy" id="3299028"/>
    <lineage>
        <taxon>Bacteria</taxon>
        <taxon>Pseudomonadati</taxon>
        <taxon>Pseudomonadota</taxon>
        <taxon>Betaproteobacteria</taxon>
        <taxon>Burkholderiales</taxon>
        <taxon>Sphaerotilaceae</taxon>
        <taxon>Roseateles</taxon>
    </lineage>
</organism>
<evidence type="ECO:0000313" key="3">
    <source>
        <dbReference type="EMBL" id="MFG6447361.1"/>
    </source>
</evidence>
<sequence length="95" mass="10946">MDASDRDRKKAWKLQQRKLAQDAFPISDALLESLFKAVDAQVENSGCDHTLRFTQSWIAEHKQPEAEILAWLREHGGFCDCEVLSNSADNWEQNR</sequence>
<dbReference type="EMBL" id="JBIGHZ010000001">
    <property type="protein sequence ID" value="MFG6446810.1"/>
    <property type="molecule type" value="Genomic_DNA"/>
</dbReference>
<reference evidence="1 4" key="1">
    <citation type="submission" date="2024-08" db="EMBL/GenBank/DDBJ databases">
        <authorList>
            <person name="Lu H."/>
        </authorList>
    </citation>
    <scope>NUCLEOTIDE SEQUENCE [LARGE SCALE GENOMIC DNA]</scope>
    <source>
        <strain evidence="1 4">BYS180W</strain>
    </source>
</reference>
<comment type="caution">
    <text evidence="1">The sequence shown here is derived from an EMBL/GenBank/DDBJ whole genome shotgun (WGS) entry which is preliminary data.</text>
</comment>
<dbReference type="Proteomes" id="UP001606099">
    <property type="component" value="Unassembled WGS sequence"/>
</dbReference>
<keyword evidence="4" id="KW-1185">Reference proteome</keyword>
<dbReference type="InterPro" id="IPR024248">
    <property type="entry name" value="DUF2695"/>
</dbReference>
<dbReference type="EMBL" id="JBIGHZ010000001">
    <property type="protein sequence ID" value="MFG6447361.1"/>
    <property type="molecule type" value="Genomic_DNA"/>
</dbReference>
<gene>
    <name evidence="1" type="ORF">ACG0Z6_00990</name>
    <name evidence="2" type="ORF">ACG0Z6_01010</name>
    <name evidence="3" type="ORF">ACG0Z6_03785</name>
</gene>
<dbReference type="RefSeq" id="WP_394457956.1">
    <property type="nucleotide sequence ID" value="NZ_JBIGHZ010000001.1"/>
</dbReference>
<evidence type="ECO:0000313" key="2">
    <source>
        <dbReference type="EMBL" id="MFG6446814.1"/>
    </source>
</evidence>
<evidence type="ECO:0000313" key="1">
    <source>
        <dbReference type="EMBL" id="MFG6446810.1"/>
    </source>
</evidence>
<dbReference type="Pfam" id="PF10905">
    <property type="entry name" value="DUF2695"/>
    <property type="match status" value="1"/>
</dbReference>
<accession>A0ABW7FR64</accession>
<dbReference type="EMBL" id="JBIGHZ010000001">
    <property type="protein sequence ID" value="MFG6446814.1"/>
    <property type="molecule type" value="Genomic_DNA"/>
</dbReference>